<evidence type="ECO:0008006" key="3">
    <source>
        <dbReference type="Google" id="ProtNLM"/>
    </source>
</evidence>
<proteinExistence type="predicted"/>
<evidence type="ECO:0000313" key="1">
    <source>
        <dbReference type="EMBL" id="MQY18600.1"/>
    </source>
</evidence>
<dbReference type="RefSeq" id="WP_153409164.1">
    <property type="nucleotide sequence ID" value="NZ_WEGK01000003.1"/>
</dbReference>
<organism evidence="1 2">
    <name type="scientific">Nocardia macrotermitis</name>
    <dbReference type="NCBI Taxonomy" id="2585198"/>
    <lineage>
        <taxon>Bacteria</taxon>
        <taxon>Bacillati</taxon>
        <taxon>Actinomycetota</taxon>
        <taxon>Actinomycetes</taxon>
        <taxon>Mycobacteriales</taxon>
        <taxon>Nocardiaceae</taxon>
        <taxon>Nocardia</taxon>
    </lineage>
</organism>
<name>A0A7K0CYV8_9NOCA</name>
<dbReference type="OrthoDB" id="4743826at2"/>
<dbReference type="Proteomes" id="UP000438448">
    <property type="component" value="Unassembled WGS sequence"/>
</dbReference>
<gene>
    <name evidence="1" type="ORF">NRB20_16790</name>
</gene>
<protein>
    <recommendedName>
        <fullName evidence="3">Alpha/beta hydrolase</fullName>
    </recommendedName>
</protein>
<reference evidence="1 2" key="1">
    <citation type="submission" date="2019-10" db="EMBL/GenBank/DDBJ databases">
        <title>Nocardia macrotermitis sp. nov. and Nocardia aurantia sp. nov., isolated from the gut of fungus growing-termite Macrotermes natalensis.</title>
        <authorList>
            <person name="Benndorf R."/>
            <person name="Schwitalla J."/>
            <person name="Martin K."/>
            <person name="De Beer W."/>
            <person name="Kaster A.-K."/>
            <person name="Vollmers J."/>
            <person name="Poulsen M."/>
            <person name="Beemelmanns C."/>
        </authorList>
    </citation>
    <scope>NUCLEOTIDE SEQUENCE [LARGE SCALE GENOMIC DNA]</scope>
    <source>
        <strain evidence="1 2">RB20</strain>
    </source>
</reference>
<comment type="caution">
    <text evidence="1">The sequence shown here is derived from an EMBL/GenBank/DDBJ whole genome shotgun (WGS) entry which is preliminary data.</text>
</comment>
<dbReference type="AlphaFoldDB" id="A0A7K0CYV8"/>
<sequence>METRRIAVGDRAWTVRIDGSQFRHAVVLLPDAGAPADVYDAVCARLNTSDLRTIVLESIEGLDTATIYAILDDLGVPWANLAGYGAGADLAWQLAARGFGRFMGLVAAGRGHPAAPGADDTVADAGCPAVEIPTTVVATKELPRAIAESAARHVYGEFRVTQVDVTDPPVEAAQEFATEIVLRSGQW</sequence>
<evidence type="ECO:0000313" key="2">
    <source>
        <dbReference type="Proteomes" id="UP000438448"/>
    </source>
</evidence>
<accession>A0A7K0CYV8</accession>
<keyword evidence="2" id="KW-1185">Reference proteome</keyword>
<dbReference type="InterPro" id="IPR029058">
    <property type="entry name" value="AB_hydrolase_fold"/>
</dbReference>
<dbReference type="SUPFAM" id="SSF53474">
    <property type="entry name" value="alpha/beta-Hydrolases"/>
    <property type="match status" value="1"/>
</dbReference>
<dbReference type="EMBL" id="WEGK01000003">
    <property type="protein sequence ID" value="MQY18600.1"/>
    <property type="molecule type" value="Genomic_DNA"/>
</dbReference>